<dbReference type="GO" id="GO:0005847">
    <property type="term" value="C:mRNA cleavage and polyadenylation specificity factor complex"/>
    <property type="evidence" value="ECO:0007669"/>
    <property type="project" value="TreeGrafter"/>
</dbReference>
<evidence type="ECO:0000313" key="6">
    <source>
        <dbReference type="EMBL" id="KAB5565053.1"/>
    </source>
</evidence>
<protein>
    <submittedName>
        <fullName evidence="6">Uncharacterized protein</fullName>
    </submittedName>
</protein>
<dbReference type="PROSITE" id="PS00678">
    <property type="entry name" value="WD_REPEATS_1"/>
    <property type="match status" value="1"/>
</dbReference>
<dbReference type="AlphaFoldDB" id="A0A5N5NEG5"/>
<gene>
    <name evidence="6" type="ORF">DKX38_005107</name>
</gene>
<dbReference type="InterPro" id="IPR045245">
    <property type="entry name" value="Pfs2-like"/>
</dbReference>
<name>A0A5N5NEG5_9ROSI</name>
<keyword evidence="5" id="KW-1133">Transmembrane helix</keyword>
<feature type="region of interest" description="Disordered" evidence="4">
    <location>
        <begin position="1"/>
        <end position="107"/>
    </location>
</feature>
<feature type="transmembrane region" description="Helical" evidence="5">
    <location>
        <begin position="450"/>
        <end position="472"/>
    </location>
</feature>
<evidence type="ECO:0000256" key="3">
    <source>
        <dbReference type="PROSITE-ProRule" id="PRU00221"/>
    </source>
</evidence>
<dbReference type="InterPro" id="IPR015943">
    <property type="entry name" value="WD40/YVTN_repeat-like_dom_sf"/>
</dbReference>
<dbReference type="PRINTS" id="PR00320">
    <property type="entry name" value="GPROTEINBRPT"/>
</dbReference>
<dbReference type="InterPro" id="IPR036322">
    <property type="entry name" value="WD40_repeat_dom_sf"/>
</dbReference>
<feature type="repeat" description="WD" evidence="3">
    <location>
        <begin position="211"/>
        <end position="243"/>
    </location>
</feature>
<proteinExistence type="predicted"/>
<dbReference type="PANTHER" id="PTHR22836:SF0">
    <property type="entry name" value="PRE-MRNA 3' END PROCESSING PROTEIN WDR33"/>
    <property type="match status" value="1"/>
</dbReference>
<keyword evidence="2" id="KW-0677">Repeat</keyword>
<dbReference type="Gene3D" id="2.130.10.10">
    <property type="entry name" value="YVTN repeat-like/Quinoprotein amine dehydrogenase"/>
    <property type="match status" value="2"/>
</dbReference>
<feature type="repeat" description="WD" evidence="3">
    <location>
        <begin position="421"/>
        <end position="453"/>
    </location>
</feature>
<dbReference type="InterPro" id="IPR020472">
    <property type="entry name" value="WD40_PAC1"/>
</dbReference>
<feature type="repeat" description="WD" evidence="3">
    <location>
        <begin position="253"/>
        <end position="285"/>
    </location>
</feature>
<dbReference type="SMART" id="SM00320">
    <property type="entry name" value="WD40"/>
    <property type="match status" value="6"/>
</dbReference>
<evidence type="ECO:0000256" key="1">
    <source>
        <dbReference type="ARBA" id="ARBA00022574"/>
    </source>
</evidence>
<dbReference type="PROSITE" id="PS50082">
    <property type="entry name" value="WD_REPEATS_2"/>
    <property type="match status" value="6"/>
</dbReference>
<feature type="region of interest" description="Disordered" evidence="4">
    <location>
        <begin position="759"/>
        <end position="807"/>
    </location>
</feature>
<dbReference type="CDD" id="cd00200">
    <property type="entry name" value="WD40"/>
    <property type="match status" value="1"/>
</dbReference>
<organism evidence="6 7">
    <name type="scientific">Salix brachista</name>
    <dbReference type="NCBI Taxonomy" id="2182728"/>
    <lineage>
        <taxon>Eukaryota</taxon>
        <taxon>Viridiplantae</taxon>
        <taxon>Streptophyta</taxon>
        <taxon>Embryophyta</taxon>
        <taxon>Tracheophyta</taxon>
        <taxon>Spermatophyta</taxon>
        <taxon>Magnoliopsida</taxon>
        <taxon>eudicotyledons</taxon>
        <taxon>Gunneridae</taxon>
        <taxon>Pentapetalae</taxon>
        <taxon>rosids</taxon>
        <taxon>fabids</taxon>
        <taxon>Malpighiales</taxon>
        <taxon>Salicaceae</taxon>
        <taxon>Saliceae</taxon>
        <taxon>Salix</taxon>
    </lineage>
</organism>
<dbReference type="FunFam" id="2.130.10.10:FF:000409">
    <property type="entry name" value="Flowering time control protein FY"/>
    <property type="match status" value="1"/>
</dbReference>
<dbReference type="InterPro" id="IPR019775">
    <property type="entry name" value="WD40_repeat_CS"/>
</dbReference>
<evidence type="ECO:0000256" key="2">
    <source>
        <dbReference type="ARBA" id="ARBA00022737"/>
    </source>
</evidence>
<dbReference type="Proteomes" id="UP000326939">
    <property type="component" value="Chromosome 3"/>
</dbReference>
<evidence type="ECO:0000256" key="4">
    <source>
        <dbReference type="SAM" id="MobiDB-lite"/>
    </source>
</evidence>
<dbReference type="Pfam" id="PF00400">
    <property type="entry name" value="WD40"/>
    <property type="match status" value="6"/>
</dbReference>
<dbReference type="PROSITE" id="PS50294">
    <property type="entry name" value="WD_REPEATS_REGION"/>
    <property type="match status" value="5"/>
</dbReference>
<dbReference type="EMBL" id="VDCV01000003">
    <property type="protein sequence ID" value="KAB5565053.1"/>
    <property type="molecule type" value="Genomic_DNA"/>
</dbReference>
<feature type="repeat" description="WD" evidence="3">
    <location>
        <begin position="295"/>
        <end position="327"/>
    </location>
</feature>
<dbReference type="SUPFAM" id="SSF50978">
    <property type="entry name" value="WD40 repeat-like"/>
    <property type="match status" value="1"/>
</dbReference>
<sequence>MDFTAPLPSPLPTPLSSDHRSIYPFKMIYSDPQQHQRPQHQHQQHMQQQTPPGGDFHRGQPPPPPPMMRQPSASSTTLNPLDYHHHPQAGPGPPPNYEGHGDGYGGKRMRKLTQRRAVDYTSTVVRYIQLYRISGFHWVMVGLVDLDQEKRWWFLYSGKTEKYGTRMQQGDLRDRTVLQHTPAAAIDVLPTVAYSDNPSTSFATKFVHTSLNKNRCSINRVLWTPNGKRLITGSQSGEFTLWNGQSFNFEMILQAHDQAIRSMVWSHNDNWMVSGDDGGSIKYWQSNMNNVKVNKSAHKESVRDLSFCRTDLKFCSCSDDTTVKVWDFARCHEEHSLTGHGWDVKSVDWHPTKSLLVSGGKDNLVKLWDAKSGRELCSFHGHKNTVLCVKWNQNGNWVLTASKDQIIKLYDLRAMKELESFRGHRKDVTALAWHPFHEEYFVSGSYDGSIFHWLVGLCQLILFSCLMLFVLLTAHMEVISYSFCKFAKFKLIEYPGMLTGYSFPSLLNGGSSDHTTKFWCRNRPGDTITIRDKFNVGQNQGYGEQNPTLGGRFPGNFPVPEPPTTPGPFAPGLTRNEGTIPGVGAAMPLSITSLDASQGEQRQPLPISMPFGAPLPPGPHPSLFASSQQQGYQQNPQQIIQQQHQPLPQHMPMLPPNMQQLQPPSHVSLLSHPHLPRPPQMPSHGMPSPIPSSMPGSLTSSMPGPMGMQGTMNQMVPLLPQGHYMGTNPMHPGSLPTSSAPPVGGGFTNGLPNMQGPSNATRGQMYPQGGPFNRPQGGQMPMMPGFNPYQSGNQSGMPPPSHSQTPP</sequence>
<keyword evidence="1 3" id="KW-0853">WD repeat</keyword>
<feature type="compositionally biased region" description="Pro residues" evidence="4">
    <location>
        <begin position="797"/>
        <end position="807"/>
    </location>
</feature>
<evidence type="ECO:0000313" key="7">
    <source>
        <dbReference type="Proteomes" id="UP000326939"/>
    </source>
</evidence>
<dbReference type="PANTHER" id="PTHR22836">
    <property type="entry name" value="WD40 REPEAT PROTEIN"/>
    <property type="match status" value="1"/>
</dbReference>
<keyword evidence="5" id="KW-0812">Transmembrane</keyword>
<feature type="repeat" description="WD" evidence="3">
    <location>
        <begin position="337"/>
        <end position="378"/>
    </location>
</feature>
<accession>A0A5N5NEG5</accession>
<feature type="repeat" description="WD" evidence="3">
    <location>
        <begin position="379"/>
        <end position="420"/>
    </location>
</feature>
<keyword evidence="5" id="KW-0472">Membrane</keyword>
<dbReference type="GO" id="GO:0031124">
    <property type="term" value="P:mRNA 3'-end processing"/>
    <property type="evidence" value="ECO:0007669"/>
    <property type="project" value="InterPro"/>
</dbReference>
<reference evidence="7" key="1">
    <citation type="journal article" date="2019" name="Gigascience">
        <title>De novo genome assembly of the endangered Acer yangbiense, a plant species with extremely small populations endemic to Yunnan Province, China.</title>
        <authorList>
            <person name="Yang J."/>
            <person name="Wariss H.M."/>
            <person name="Tao L."/>
            <person name="Zhang R."/>
            <person name="Yun Q."/>
            <person name="Hollingsworth P."/>
            <person name="Dao Z."/>
            <person name="Luo G."/>
            <person name="Guo H."/>
            <person name="Ma Y."/>
            <person name="Sun W."/>
        </authorList>
    </citation>
    <scope>NUCLEOTIDE SEQUENCE [LARGE SCALE GENOMIC DNA]</scope>
    <source>
        <strain evidence="7">cv. br00</strain>
    </source>
</reference>
<keyword evidence="7" id="KW-1185">Reference proteome</keyword>
<dbReference type="InterPro" id="IPR001680">
    <property type="entry name" value="WD40_rpt"/>
</dbReference>
<evidence type="ECO:0000256" key="5">
    <source>
        <dbReference type="SAM" id="Phobius"/>
    </source>
</evidence>
<comment type="caution">
    <text evidence="6">The sequence shown here is derived from an EMBL/GenBank/DDBJ whole genome shotgun (WGS) entry which is preliminary data.</text>
</comment>